<evidence type="ECO:0000256" key="1">
    <source>
        <dbReference type="ARBA" id="ARBA00002197"/>
    </source>
</evidence>
<keyword evidence="6 11" id="KW-0169">Cobalamin biosynthesis</keyword>
<evidence type="ECO:0000256" key="4">
    <source>
        <dbReference type="ARBA" id="ARBA00011991"/>
    </source>
</evidence>
<evidence type="ECO:0000256" key="9">
    <source>
        <dbReference type="ARBA" id="ARBA00030686"/>
    </source>
</evidence>
<comment type="pathway">
    <text evidence="2 11">Nucleoside biosynthesis; alpha-ribazole biosynthesis; alpha-ribazole from 5,6-dimethylbenzimidazole: step 1/2.</text>
</comment>
<comment type="similarity">
    <text evidence="3 11">Belongs to the CobT family.</text>
</comment>
<dbReference type="Pfam" id="PF02277">
    <property type="entry name" value="DBI_PRT"/>
    <property type="match status" value="1"/>
</dbReference>
<dbReference type="SUPFAM" id="SSF52733">
    <property type="entry name" value="Nicotinate mononucleotide:5,6-dimethylbenzimidazole phosphoribosyltransferase (CobT)"/>
    <property type="match status" value="1"/>
</dbReference>
<dbReference type="Gene3D" id="3.40.50.10210">
    <property type="match status" value="1"/>
</dbReference>
<keyword evidence="8 11" id="KW-0808">Transferase</keyword>
<feature type="active site" description="Proton acceptor" evidence="11">
    <location>
        <position position="321"/>
    </location>
</feature>
<evidence type="ECO:0000313" key="12">
    <source>
        <dbReference type="EMBL" id="MBY0755600.1"/>
    </source>
</evidence>
<dbReference type="InterPro" id="IPR003200">
    <property type="entry name" value="Nict_dMeBzImd_PRibTrfase"/>
</dbReference>
<comment type="function">
    <text evidence="1 11">Catalyzes the synthesis of alpha-ribazole-5'-phosphate from nicotinate mononucleotide (NAMN) and 5,6-dimethylbenzimidazole (DMB).</text>
</comment>
<dbReference type="NCBIfam" id="NF000996">
    <property type="entry name" value="PRK00105.1"/>
    <property type="match status" value="1"/>
</dbReference>
<evidence type="ECO:0000256" key="10">
    <source>
        <dbReference type="ARBA" id="ARBA00047340"/>
    </source>
</evidence>
<keyword evidence="13" id="KW-1185">Reference proteome</keyword>
<dbReference type="InterPro" id="IPR023195">
    <property type="entry name" value="Nict_dMeBzImd_PRibTrfase_N"/>
</dbReference>
<dbReference type="Proteomes" id="UP001299068">
    <property type="component" value="Unassembled WGS sequence"/>
</dbReference>
<evidence type="ECO:0000256" key="5">
    <source>
        <dbReference type="ARBA" id="ARBA00015486"/>
    </source>
</evidence>
<dbReference type="CDD" id="cd02439">
    <property type="entry name" value="DMB-PRT_CobT"/>
    <property type="match status" value="1"/>
</dbReference>
<evidence type="ECO:0000256" key="3">
    <source>
        <dbReference type="ARBA" id="ARBA00007110"/>
    </source>
</evidence>
<dbReference type="InterPro" id="IPR017846">
    <property type="entry name" value="Nict_dMeBzImd_PRibTrfase_bact"/>
</dbReference>
<comment type="caution">
    <text evidence="12">The sequence shown here is derived from an EMBL/GenBank/DDBJ whole genome shotgun (WGS) entry which is preliminary data.</text>
</comment>
<dbReference type="PANTHER" id="PTHR43463">
    <property type="entry name" value="NICOTINATE-NUCLEOTIDE--DIMETHYLBENZIMIDAZOLE PHOSPHORIBOSYLTRANSFERASE"/>
    <property type="match status" value="1"/>
</dbReference>
<sequence length="366" mass="39489">MKDRKYEIYKIINNINSTDKEIQRKARERVDSLAKPLGSLGKLEEIAIKITGITNKMKNTFENKCVIIFCSDNGVFEEGIASTPQYVTLAQTINFTKGLSGVGVIAKQNGSDLMVVDIGINSNLKVPGVIHKKIRRGTNNIAKGPAMSEEECITAILAGVESVKKAIDEGCEILGVGEMGIANTSTSSAILISLQECSIEKAVGRGSGLTNSSFDKKKAIIKQALEINNPDKNDPIDVLTKVGGFDIAAMAGAFLGAAYYKVPIVIDGFISAVAALVASRLNSNVRDYLFSSHLSQEIGYSLAIKELGLQPMVNLDMRLGEGSGCPIAFTIIDTANAILRDMSTFEESGINCEYLDEIRDEECYKV</sequence>
<evidence type="ECO:0000256" key="8">
    <source>
        <dbReference type="ARBA" id="ARBA00022679"/>
    </source>
</evidence>
<proteinExistence type="inferred from homology"/>
<evidence type="ECO:0000256" key="6">
    <source>
        <dbReference type="ARBA" id="ARBA00022573"/>
    </source>
</evidence>
<dbReference type="EMBL" id="JAIKTU010000006">
    <property type="protein sequence ID" value="MBY0755600.1"/>
    <property type="molecule type" value="Genomic_DNA"/>
</dbReference>
<dbReference type="InterPro" id="IPR036087">
    <property type="entry name" value="Nict_dMeBzImd_PRibTrfase_sf"/>
</dbReference>
<dbReference type="NCBIfam" id="TIGR03160">
    <property type="entry name" value="cobT_DBIPRT"/>
    <property type="match status" value="1"/>
</dbReference>
<evidence type="ECO:0000256" key="2">
    <source>
        <dbReference type="ARBA" id="ARBA00005049"/>
    </source>
</evidence>
<evidence type="ECO:0000256" key="11">
    <source>
        <dbReference type="HAMAP-Rule" id="MF_00230"/>
    </source>
</evidence>
<dbReference type="GO" id="GO:0008939">
    <property type="term" value="F:nicotinate-nucleotide-dimethylbenzimidazole phosphoribosyltransferase activity"/>
    <property type="evidence" value="ECO:0007669"/>
    <property type="project" value="UniProtKB-EC"/>
</dbReference>
<dbReference type="RefSeq" id="WP_221860971.1">
    <property type="nucleotide sequence ID" value="NZ_JAIKTU010000006.1"/>
</dbReference>
<evidence type="ECO:0000313" key="13">
    <source>
        <dbReference type="Proteomes" id="UP001299068"/>
    </source>
</evidence>
<name>A0ABS7KXR5_CLOSR</name>
<keyword evidence="7 11" id="KW-0328">Glycosyltransferase</keyword>
<dbReference type="HAMAP" id="MF_00230">
    <property type="entry name" value="CobT"/>
    <property type="match status" value="1"/>
</dbReference>
<accession>A0ABS7KXR5</accession>
<dbReference type="Gene3D" id="1.10.1610.10">
    <property type="match status" value="1"/>
</dbReference>
<gene>
    <name evidence="11 12" type="primary">cobT</name>
    <name evidence="12" type="ORF">K5V21_09020</name>
</gene>
<evidence type="ECO:0000256" key="7">
    <source>
        <dbReference type="ARBA" id="ARBA00022676"/>
    </source>
</evidence>
<comment type="catalytic activity">
    <reaction evidence="10 11">
        <text>5,6-dimethylbenzimidazole + nicotinate beta-D-ribonucleotide = alpha-ribazole 5'-phosphate + nicotinate + H(+)</text>
        <dbReference type="Rhea" id="RHEA:11196"/>
        <dbReference type="ChEBI" id="CHEBI:15378"/>
        <dbReference type="ChEBI" id="CHEBI:15890"/>
        <dbReference type="ChEBI" id="CHEBI:32544"/>
        <dbReference type="ChEBI" id="CHEBI:57502"/>
        <dbReference type="ChEBI" id="CHEBI:57918"/>
        <dbReference type="EC" id="2.4.2.21"/>
    </reaction>
</comment>
<reference evidence="12 13" key="1">
    <citation type="journal article" date="2021" name="Cell Host Microbe">
        <title>in vivo commensal control of Clostridioides difficile virulence.</title>
        <authorList>
            <person name="Girinathan B.P."/>
            <person name="Dibenedetto N."/>
            <person name="Worley J.N."/>
            <person name="Peltier J."/>
            <person name="Arrieta-Ortiz M.L."/>
            <person name="Rupa Christinal Immanuel S."/>
            <person name="Lavin R."/>
            <person name="Delaney M.L."/>
            <person name="Cummins C."/>
            <person name="Hoffmann M."/>
            <person name="Luo Y."/>
            <person name="Gonzalez-Escalona N."/>
            <person name="Allard M."/>
            <person name="Onderdonk A.B."/>
            <person name="Gerber G.K."/>
            <person name="Sonenshein A.L."/>
            <person name="Baliga N."/>
            <person name="Dupuy B."/>
            <person name="Bry L."/>
        </authorList>
    </citation>
    <scope>NUCLEOTIDE SEQUENCE [LARGE SCALE GENOMIC DNA]</scope>
    <source>
        <strain evidence="12 13">DSM 599</strain>
    </source>
</reference>
<organism evidence="12 13">
    <name type="scientific">Clostridium sardiniense</name>
    <name type="common">Clostridium absonum</name>
    <dbReference type="NCBI Taxonomy" id="29369"/>
    <lineage>
        <taxon>Bacteria</taxon>
        <taxon>Bacillati</taxon>
        <taxon>Bacillota</taxon>
        <taxon>Clostridia</taxon>
        <taxon>Eubacteriales</taxon>
        <taxon>Clostridiaceae</taxon>
        <taxon>Clostridium</taxon>
    </lineage>
</organism>
<dbReference type="EC" id="2.4.2.21" evidence="4 11"/>
<protein>
    <recommendedName>
        <fullName evidence="5 11">Nicotinate-nucleotide--dimethylbenzimidazole phosphoribosyltransferase</fullName>
        <shortName evidence="11">NN:DBI PRT</shortName>
        <ecNumber evidence="4 11">2.4.2.21</ecNumber>
    </recommendedName>
    <alternativeName>
        <fullName evidence="9 11">N(1)-alpha-phosphoribosyltransferase</fullName>
    </alternativeName>
</protein>
<dbReference type="PANTHER" id="PTHR43463:SF1">
    <property type="entry name" value="NICOTINATE-NUCLEOTIDE--DIMETHYLBENZIMIDAZOLE PHOSPHORIBOSYLTRANSFERASE"/>
    <property type="match status" value="1"/>
</dbReference>